<dbReference type="AlphaFoldDB" id="A0A367S056"/>
<protein>
    <submittedName>
        <fullName evidence="1">Uncharacterized protein</fullName>
    </submittedName>
</protein>
<accession>A0A367S056</accession>
<reference evidence="1 2" key="1">
    <citation type="submission" date="2016-04" db="EMBL/GenBank/DDBJ databases">
        <authorList>
            <person name="Evans L.H."/>
            <person name="Alamgir A."/>
            <person name="Owens N."/>
            <person name="Weber N.D."/>
            <person name="Virtaneva K."/>
            <person name="Barbian K."/>
            <person name="Babar A."/>
            <person name="Rosenke K."/>
        </authorList>
    </citation>
    <scope>NUCLEOTIDE SEQUENCE [LARGE SCALE GENOMIC DNA]</scope>
    <source>
        <strain evidence="1">NIES-2108</strain>
    </source>
</reference>
<evidence type="ECO:0000313" key="2">
    <source>
        <dbReference type="Proteomes" id="UP000252085"/>
    </source>
</evidence>
<dbReference type="EMBL" id="LXQE01000029">
    <property type="protein sequence ID" value="RCJ41619.1"/>
    <property type="molecule type" value="Genomic_DNA"/>
</dbReference>
<proteinExistence type="predicted"/>
<name>A0A367S056_NOSPU</name>
<comment type="caution">
    <text evidence="1">The sequence shown here is derived from an EMBL/GenBank/DDBJ whole genome shotgun (WGS) entry which is preliminary data.</text>
</comment>
<sequence>MKLWTPNQHLDNGRFIIQMDALVFRCKSAFIEVWVALEITTKKFGKLLPIASAGKKMENGYYTPDTFVLGI</sequence>
<dbReference type="Proteomes" id="UP000252085">
    <property type="component" value="Unassembled WGS sequence"/>
</dbReference>
<organism evidence="1 2">
    <name type="scientific">Nostoc punctiforme NIES-2108</name>
    <dbReference type="NCBI Taxonomy" id="1356359"/>
    <lineage>
        <taxon>Bacteria</taxon>
        <taxon>Bacillati</taxon>
        <taxon>Cyanobacteriota</taxon>
        <taxon>Cyanophyceae</taxon>
        <taxon>Nostocales</taxon>
        <taxon>Nostocaceae</taxon>
        <taxon>Nostoc</taxon>
    </lineage>
</organism>
<evidence type="ECO:0000313" key="1">
    <source>
        <dbReference type="EMBL" id="RCJ41619.1"/>
    </source>
</evidence>
<gene>
    <name evidence="1" type="ORF">A6769_01530</name>
</gene>